<evidence type="ECO:0000256" key="1">
    <source>
        <dbReference type="ARBA" id="ARBA00004141"/>
    </source>
</evidence>
<keyword evidence="10" id="KW-1185">Reference proteome</keyword>
<dbReference type="AlphaFoldDB" id="A0A1I4K8F1"/>
<dbReference type="NCBIfam" id="TIGR00912">
    <property type="entry name" value="2A0309"/>
    <property type="match status" value="1"/>
</dbReference>
<feature type="transmembrane region" description="Helical" evidence="8">
    <location>
        <begin position="216"/>
        <end position="235"/>
    </location>
</feature>
<evidence type="ECO:0000256" key="3">
    <source>
        <dbReference type="ARBA" id="ARBA00022448"/>
    </source>
</evidence>
<reference evidence="10" key="1">
    <citation type="submission" date="2016-10" db="EMBL/GenBank/DDBJ databases">
        <authorList>
            <person name="Varghese N."/>
            <person name="Submissions S."/>
        </authorList>
    </citation>
    <scope>NUCLEOTIDE SEQUENCE [LARGE SCALE GENOMIC DNA]</scope>
    <source>
        <strain evidence="10">CGMCC 1.4250</strain>
    </source>
</reference>
<dbReference type="GO" id="GO:0009847">
    <property type="term" value="P:spore germination"/>
    <property type="evidence" value="ECO:0007669"/>
    <property type="project" value="InterPro"/>
</dbReference>
<dbReference type="RefSeq" id="WP_091483138.1">
    <property type="nucleotide sequence ID" value="NZ_FOTR01000003.1"/>
</dbReference>
<dbReference type="OrthoDB" id="2081904at2"/>
<comment type="subcellular location">
    <subcellularLocation>
        <location evidence="1">Membrane</location>
        <topology evidence="1">Multi-pass membrane protein</topology>
    </subcellularLocation>
</comment>
<dbReference type="Proteomes" id="UP000198565">
    <property type="component" value="Unassembled WGS sequence"/>
</dbReference>
<gene>
    <name evidence="9" type="ORF">SAMN04487943_103424</name>
</gene>
<dbReference type="PANTHER" id="PTHR34975">
    <property type="entry name" value="SPORE GERMINATION PROTEIN A2"/>
    <property type="match status" value="1"/>
</dbReference>
<evidence type="ECO:0000256" key="5">
    <source>
        <dbReference type="ARBA" id="ARBA00022692"/>
    </source>
</evidence>
<evidence type="ECO:0000313" key="10">
    <source>
        <dbReference type="Proteomes" id="UP000198565"/>
    </source>
</evidence>
<keyword evidence="7 8" id="KW-0472">Membrane</keyword>
<name>A0A1I4K8F1_9BACI</name>
<accession>A0A1I4K8F1</accession>
<feature type="transmembrane region" description="Helical" evidence="8">
    <location>
        <begin position="306"/>
        <end position="326"/>
    </location>
</feature>
<sequence>MQNKGFLRLKEILAMTLILVGIKLSDSTPALMAQKAQNGFWLIPLLSFICILPSFLIMLYLLKKYQDKNIVELLESLTGKWIGKCVGILLFIFAFLTLTLDSRNYIEQIKLLYFPESPTDLIYFVFIAVVFIGAKKGIEVIGFTSWITLFTIKAAFVLVLILIYGDIVVQRIFPIFGASLPVVLSEGVKKAGIFAELFFLLIAYQSAKRTSMFRKGILLASIIVLLEITIFYFVYASVFDYNSIKKIQFPFHDITQYINLGNFLTNIETIFMIFWLFAAFIKFIIFIYITTWIFGEIFAIRNFEPLLLPFSFLVIIIGLSPFNSVINELVFRETLLTIMSPFFIIFPFVLWIIAWGKGDLKQ</sequence>
<comment type="similarity">
    <text evidence="2">Belongs to the amino acid-polyamine-organocation (APC) superfamily. Spore germination protein (SGP) (TC 2.A.3.9) family.</text>
</comment>
<dbReference type="PANTHER" id="PTHR34975:SF2">
    <property type="entry name" value="SPORE GERMINATION PROTEIN A2"/>
    <property type="match status" value="1"/>
</dbReference>
<evidence type="ECO:0000256" key="7">
    <source>
        <dbReference type="ARBA" id="ARBA00023136"/>
    </source>
</evidence>
<feature type="transmembrane region" description="Helical" evidence="8">
    <location>
        <begin position="81"/>
        <end position="100"/>
    </location>
</feature>
<evidence type="ECO:0000256" key="6">
    <source>
        <dbReference type="ARBA" id="ARBA00022989"/>
    </source>
</evidence>
<evidence type="ECO:0000256" key="8">
    <source>
        <dbReference type="SAM" id="Phobius"/>
    </source>
</evidence>
<dbReference type="EMBL" id="FOTR01000003">
    <property type="protein sequence ID" value="SFL75058.1"/>
    <property type="molecule type" value="Genomic_DNA"/>
</dbReference>
<evidence type="ECO:0000256" key="2">
    <source>
        <dbReference type="ARBA" id="ARBA00007998"/>
    </source>
</evidence>
<evidence type="ECO:0000256" key="4">
    <source>
        <dbReference type="ARBA" id="ARBA00022544"/>
    </source>
</evidence>
<keyword evidence="5 8" id="KW-0812">Transmembrane</keyword>
<feature type="transmembrane region" description="Helical" evidence="8">
    <location>
        <begin position="39"/>
        <end position="61"/>
    </location>
</feature>
<proteinExistence type="inferred from homology"/>
<feature type="transmembrane region" description="Helical" evidence="8">
    <location>
        <begin position="270"/>
        <end position="294"/>
    </location>
</feature>
<dbReference type="STRING" id="334253.SAMN04487943_103424"/>
<feature type="transmembrane region" description="Helical" evidence="8">
    <location>
        <begin position="338"/>
        <end position="356"/>
    </location>
</feature>
<feature type="transmembrane region" description="Helical" evidence="8">
    <location>
        <begin position="146"/>
        <end position="167"/>
    </location>
</feature>
<feature type="transmembrane region" description="Helical" evidence="8">
    <location>
        <begin position="112"/>
        <end position="134"/>
    </location>
</feature>
<keyword evidence="4" id="KW-0309">Germination</keyword>
<keyword evidence="6 8" id="KW-1133">Transmembrane helix</keyword>
<dbReference type="InterPro" id="IPR004761">
    <property type="entry name" value="Spore_GerAB"/>
</dbReference>
<dbReference type="Pfam" id="PF03845">
    <property type="entry name" value="Spore_permease"/>
    <property type="match status" value="1"/>
</dbReference>
<evidence type="ECO:0000313" key="9">
    <source>
        <dbReference type="EMBL" id="SFL75058.1"/>
    </source>
</evidence>
<keyword evidence="3" id="KW-0813">Transport</keyword>
<organism evidence="9 10">
    <name type="scientific">Gracilibacillus orientalis</name>
    <dbReference type="NCBI Taxonomy" id="334253"/>
    <lineage>
        <taxon>Bacteria</taxon>
        <taxon>Bacillati</taxon>
        <taxon>Bacillota</taxon>
        <taxon>Bacilli</taxon>
        <taxon>Bacillales</taxon>
        <taxon>Bacillaceae</taxon>
        <taxon>Gracilibacillus</taxon>
    </lineage>
</organism>
<dbReference type="GO" id="GO:0016020">
    <property type="term" value="C:membrane"/>
    <property type="evidence" value="ECO:0007669"/>
    <property type="project" value="UniProtKB-SubCell"/>
</dbReference>
<protein>
    <submittedName>
        <fullName evidence="9">Spore germination protein (Amino acid permease)</fullName>
    </submittedName>
</protein>